<accession>Q41633</accession>
<dbReference type="AlphaFoldDB" id="Q41633"/>
<feature type="signal peptide" evidence="1">
    <location>
        <begin position="1"/>
        <end position="18"/>
    </location>
</feature>
<dbReference type="EMBL" id="M16497">
    <property type="protein sequence ID" value="AAA66167.1"/>
    <property type="molecule type" value="Genomic_DNA"/>
</dbReference>
<keyword evidence="1" id="KW-0732">Signal</keyword>
<sequence>MMAVKLLVKIVVMMMATAAFRRHRKRRGEGAPSSYSSLTSSLDGRRVSPLVLGIHGVGREPLRDWICLSVSLCFCVLDSTLSAFLIFPEIRNSDWAEILTQSLSGY</sequence>
<organism evidence="2">
    <name type="scientific">Triticum urartu</name>
    <name type="common">Red wild einkorn</name>
    <name type="synonym">Crithodium urartu</name>
    <dbReference type="NCBI Taxonomy" id="4572"/>
    <lineage>
        <taxon>Eukaryota</taxon>
        <taxon>Viridiplantae</taxon>
        <taxon>Streptophyta</taxon>
        <taxon>Embryophyta</taxon>
        <taxon>Tracheophyta</taxon>
        <taxon>Spermatophyta</taxon>
        <taxon>Magnoliopsida</taxon>
        <taxon>Liliopsida</taxon>
        <taxon>Poales</taxon>
        <taxon>Poaceae</taxon>
        <taxon>BOP clade</taxon>
        <taxon>Pooideae</taxon>
        <taxon>Triticodae</taxon>
        <taxon>Triticeae</taxon>
        <taxon>Triticinae</taxon>
        <taxon>Triticum</taxon>
    </lineage>
</organism>
<protein>
    <recommendedName>
        <fullName evidence="3">Secreted protein</fullName>
    </recommendedName>
</protein>
<feature type="chain" id="PRO_5004231876" description="Secreted protein" evidence="1">
    <location>
        <begin position="19"/>
        <end position="106"/>
    </location>
</feature>
<proteinExistence type="predicted"/>
<evidence type="ECO:0000313" key="2">
    <source>
        <dbReference type="EMBL" id="AAA66167.1"/>
    </source>
</evidence>
<reference evidence="2" key="1">
    <citation type="journal article" date="1987" name="Gene">
        <title>Analyses of alpha/beta-type gliadin genes from diploid and hexaploid wheats.</title>
        <authorList>
            <person name="Reeves C.D."/>
            <person name="Okita T.W."/>
        </authorList>
    </citation>
    <scope>NUCLEOTIDE SEQUENCE</scope>
</reference>
<name>Q41633_TRIUA</name>
<evidence type="ECO:0000256" key="1">
    <source>
        <dbReference type="SAM" id="SignalP"/>
    </source>
</evidence>
<evidence type="ECO:0008006" key="3">
    <source>
        <dbReference type="Google" id="ProtNLM"/>
    </source>
</evidence>